<reference evidence="3" key="1">
    <citation type="submission" date="2016-03" db="EMBL/GenBank/DDBJ databases">
        <title>Mechanisms controlling the formation of the plant cell surface in tip-growing cells are functionally conserved among land plants.</title>
        <authorList>
            <person name="Honkanen S."/>
            <person name="Jones V.A."/>
            <person name="Morieri G."/>
            <person name="Champion C."/>
            <person name="Hetherington A.J."/>
            <person name="Kelly S."/>
            <person name="Saint-Marcoux D."/>
            <person name="Proust H."/>
            <person name="Prescott H."/>
            <person name="Dolan L."/>
        </authorList>
    </citation>
    <scope>NUCLEOTIDE SEQUENCE [LARGE SCALE GENOMIC DNA]</scope>
    <source>
        <tissue evidence="3">Whole gametophyte</tissue>
    </source>
</reference>
<evidence type="ECO:0000259" key="2">
    <source>
        <dbReference type="Pfam" id="PF11160"/>
    </source>
</evidence>
<evidence type="ECO:0000313" key="3">
    <source>
        <dbReference type="EMBL" id="OAE31253.1"/>
    </source>
</evidence>
<feature type="compositionally biased region" description="Basic and acidic residues" evidence="1">
    <location>
        <begin position="167"/>
        <end position="176"/>
    </location>
</feature>
<feature type="compositionally biased region" description="Acidic residues" evidence="1">
    <location>
        <begin position="191"/>
        <end position="203"/>
    </location>
</feature>
<dbReference type="Pfam" id="PF11160">
    <property type="entry name" value="Hva1_TUDOR"/>
    <property type="match status" value="1"/>
</dbReference>
<accession>A0A176WF44</accession>
<evidence type="ECO:0000256" key="1">
    <source>
        <dbReference type="SAM" id="MobiDB-lite"/>
    </source>
</evidence>
<dbReference type="AlphaFoldDB" id="A0A176WF44"/>
<name>A0A176WF44_MARPO</name>
<feature type="compositionally biased region" description="Acidic residues" evidence="1">
    <location>
        <begin position="109"/>
        <end position="125"/>
    </location>
</feature>
<gene>
    <name evidence="3" type="ORF">AXG93_1962s1100</name>
</gene>
<organism evidence="3 4">
    <name type="scientific">Marchantia polymorpha subsp. ruderalis</name>
    <dbReference type="NCBI Taxonomy" id="1480154"/>
    <lineage>
        <taxon>Eukaryota</taxon>
        <taxon>Viridiplantae</taxon>
        <taxon>Streptophyta</taxon>
        <taxon>Embryophyta</taxon>
        <taxon>Marchantiophyta</taxon>
        <taxon>Marchantiopsida</taxon>
        <taxon>Marchantiidae</taxon>
        <taxon>Marchantiales</taxon>
        <taxon>Marchantiaceae</taxon>
        <taxon>Marchantia</taxon>
    </lineage>
</organism>
<dbReference type="InterPro" id="IPR021331">
    <property type="entry name" value="Hva1_TUDOR"/>
</dbReference>
<feature type="compositionally biased region" description="Basic and acidic residues" evidence="1">
    <location>
        <begin position="207"/>
        <end position="231"/>
    </location>
</feature>
<keyword evidence="4" id="KW-1185">Reference proteome</keyword>
<comment type="caution">
    <text evidence="3">The sequence shown here is derived from an EMBL/GenBank/DDBJ whole genome shotgun (WGS) entry which is preliminary data.</text>
</comment>
<proteinExistence type="predicted"/>
<feature type="region of interest" description="Disordered" evidence="1">
    <location>
        <begin position="73"/>
        <end position="246"/>
    </location>
</feature>
<protein>
    <recommendedName>
        <fullName evidence="2">Hypervirulence associated protein TUDOR domain-containing protein</fullName>
    </recommendedName>
</protein>
<feature type="domain" description="Hypervirulence associated protein TUDOR" evidence="2">
    <location>
        <begin position="40"/>
        <end position="89"/>
    </location>
</feature>
<dbReference type="EMBL" id="LVLJ01001129">
    <property type="protein sequence ID" value="OAE31253.1"/>
    <property type="molecule type" value="Genomic_DNA"/>
</dbReference>
<evidence type="ECO:0000313" key="4">
    <source>
        <dbReference type="Proteomes" id="UP000077202"/>
    </source>
</evidence>
<dbReference type="Proteomes" id="UP000077202">
    <property type="component" value="Unassembled WGS sequence"/>
</dbReference>
<sequence>MHGIDVEAYGVGLWVLSHVSGESAVINLKPCPKAKACTGVGKATGYIVEKLTEPAKLGTKKFQASVDEPRYKIKSDKSGKMAIRNPETLEKIDDEEHDNEEDRTHENGAEEDDEEEEVHAEDGDEEKPRADAGHDAASGDQQEDEEEQLNGHHAEDGEQNGSRKRQKSEAPEKPVDDVEAAEEPAWQLGGDEADDIGVIEEENNTNGKHEKAEVDGKEANDKEEAPHRMPHLEASQPEEVTDLNSA</sequence>